<sequence length="60" mass="7121">MPELINTADLQTPIEALEDNLDFFKGFYNDERFEDMENAKKLIERYEKAISILTEVQNEH</sequence>
<gene>
    <name evidence="2" type="ORF">OPT59_07725</name>
</gene>
<reference evidence="2" key="1">
    <citation type="submission" date="2023-04" db="EMBL/GenBank/DDBJ databases">
        <title>Complete genomes of S. dygalactiae subsp equisimilis isolates causing bacteremia in cancer patients.</title>
        <authorList>
            <person name="Anand S."/>
            <person name="Arias J."/>
            <person name="Delafuente J."/>
            <person name="Elgamal H."/>
            <person name="Prevost T."/>
            <person name="Liu X."/>
            <person name="Kalia A."/>
        </authorList>
    </citation>
    <scope>NUCLEOTIDE SEQUENCE</scope>
    <source>
        <strain evidence="2">UT_120444</strain>
    </source>
</reference>
<proteinExistence type="predicted"/>
<evidence type="ECO:0000256" key="1">
    <source>
        <dbReference type="SAM" id="Coils"/>
    </source>
</evidence>
<feature type="coiled-coil region" evidence="1">
    <location>
        <begin position="29"/>
        <end position="59"/>
    </location>
</feature>
<organism evidence="2 3">
    <name type="scientific">Streptococcus dysgalactiae subsp. equisimilis</name>
    <name type="common">Streptococcus equisimilis</name>
    <dbReference type="NCBI Taxonomy" id="119602"/>
    <lineage>
        <taxon>Bacteria</taxon>
        <taxon>Bacillati</taxon>
        <taxon>Bacillota</taxon>
        <taxon>Bacilli</taxon>
        <taxon>Lactobacillales</taxon>
        <taxon>Streptococcaceae</taxon>
        <taxon>Streptococcus</taxon>
    </lineage>
</organism>
<evidence type="ECO:0000313" key="2">
    <source>
        <dbReference type="EMBL" id="WHM78531.1"/>
    </source>
</evidence>
<evidence type="ECO:0000313" key="3">
    <source>
        <dbReference type="Proteomes" id="UP001237475"/>
    </source>
</evidence>
<dbReference type="EMBL" id="CP125360">
    <property type="protein sequence ID" value="WHM78531.1"/>
    <property type="molecule type" value="Genomic_DNA"/>
</dbReference>
<accession>A0AB38Y0V0</accession>
<keyword evidence="1" id="KW-0175">Coiled coil</keyword>
<dbReference type="AlphaFoldDB" id="A0AB38Y0V0"/>
<evidence type="ECO:0008006" key="4">
    <source>
        <dbReference type="Google" id="ProtNLM"/>
    </source>
</evidence>
<dbReference type="Proteomes" id="UP001237475">
    <property type="component" value="Chromosome"/>
</dbReference>
<protein>
    <recommendedName>
        <fullName evidence="4">Phage protein</fullName>
    </recommendedName>
</protein>
<dbReference type="RefSeq" id="WP_283151484.1">
    <property type="nucleotide sequence ID" value="NZ_CP125360.1"/>
</dbReference>
<name>A0AB38Y0V0_STREQ</name>